<evidence type="ECO:0000259" key="8">
    <source>
        <dbReference type="PROSITE" id="PS51078"/>
    </source>
</evidence>
<feature type="domain" description="HTH iclR-type" evidence="7">
    <location>
        <begin position="10"/>
        <end position="71"/>
    </location>
</feature>
<dbReference type="SUPFAM" id="SSF55781">
    <property type="entry name" value="GAF domain-like"/>
    <property type="match status" value="1"/>
</dbReference>
<evidence type="ECO:0000259" key="7">
    <source>
        <dbReference type="PROSITE" id="PS51077"/>
    </source>
</evidence>
<keyword evidence="4" id="KW-0804">Transcription</keyword>
<evidence type="ECO:0000313" key="9">
    <source>
        <dbReference type="EMBL" id="PJJ57989.1"/>
    </source>
</evidence>
<dbReference type="InterPro" id="IPR036388">
    <property type="entry name" value="WH-like_DNA-bd_sf"/>
</dbReference>
<evidence type="ECO:0000256" key="2">
    <source>
        <dbReference type="ARBA" id="ARBA00023015"/>
    </source>
</evidence>
<dbReference type="EMBL" id="PGEZ01000001">
    <property type="protein sequence ID" value="PJJ57989.1"/>
    <property type="molecule type" value="Genomic_DNA"/>
</dbReference>
<accession>A0A0B2BTI2</accession>
<evidence type="ECO:0000256" key="3">
    <source>
        <dbReference type="ARBA" id="ARBA00023125"/>
    </source>
</evidence>
<dbReference type="PROSITE" id="PS51077">
    <property type="entry name" value="HTH_ICLR"/>
    <property type="match status" value="1"/>
</dbReference>
<dbReference type="RefSeq" id="WP_039341147.1">
    <property type="nucleotide sequence ID" value="NZ_PGEZ01000001.1"/>
</dbReference>
<dbReference type="InterPro" id="IPR029016">
    <property type="entry name" value="GAF-like_dom_sf"/>
</dbReference>
<dbReference type="Proteomes" id="UP000230842">
    <property type="component" value="Unassembled WGS sequence"/>
</dbReference>
<evidence type="ECO:0000256" key="1">
    <source>
        <dbReference type="ARBA" id="ARBA00022798"/>
    </source>
</evidence>
<keyword evidence="2" id="KW-0805">Transcription regulation</keyword>
<dbReference type="InterPro" id="IPR036390">
    <property type="entry name" value="WH_DNA-bd_sf"/>
</dbReference>
<keyword evidence="10" id="KW-1185">Reference proteome</keyword>
<sequence length="259" mass="27893">MSPVEDGAPIQSVERAVRILELLSEQELMGVSDLARILDVHRSTAFRLLATLEGRSLVEQDGHRGAYRLGLGVLRLAGSVRRRTDLVRDAQLCCDELAERLDETTNVAIIDDGAAVNIAQAMGTQLVAVTQQYVGQRTPLHATSTGKVLLAHAPRDVREEVLEGPHERFTPSTLTEPDDVRAELEHVREQGWGAANEEWESGTCAVAVPVRGEGGLVVAAISVTAPAFRMAASTFPAYAAALREGAADLGRRLGYLAPR</sequence>
<organism evidence="9 10">
    <name type="scientific">Mumia flava</name>
    <dbReference type="NCBI Taxonomy" id="1348852"/>
    <lineage>
        <taxon>Bacteria</taxon>
        <taxon>Bacillati</taxon>
        <taxon>Actinomycetota</taxon>
        <taxon>Actinomycetes</taxon>
        <taxon>Propionibacteriales</taxon>
        <taxon>Nocardioidaceae</taxon>
        <taxon>Mumia</taxon>
    </lineage>
</organism>
<dbReference type="FunFam" id="1.10.10.10:FF:000056">
    <property type="entry name" value="IclR family transcriptional regulator"/>
    <property type="match status" value="1"/>
</dbReference>
<comment type="function">
    <text evidence="5">May be an activator protein for the gylABX operon.</text>
</comment>
<dbReference type="PANTHER" id="PTHR30136:SF35">
    <property type="entry name" value="HTH-TYPE TRANSCRIPTIONAL REGULATOR RV1719"/>
    <property type="match status" value="1"/>
</dbReference>
<dbReference type="Gene3D" id="1.10.10.10">
    <property type="entry name" value="Winged helix-like DNA-binding domain superfamily/Winged helix DNA-binding domain"/>
    <property type="match status" value="1"/>
</dbReference>
<dbReference type="AlphaFoldDB" id="A0A0B2BTI2"/>
<dbReference type="GO" id="GO:0006071">
    <property type="term" value="P:glycerol metabolic process"/>
    <property type="evidence" value="ECO:0007669"/>
    <property type="project" value="UniProtKB-KW"/>
</dbReference>
<evidence type="ECO:0000256" key="5">
    <source>
        <dbReference type="ARBA" id="ARBA00058938"/>
    </source>
</evidence>
<reference evidence="9 10" key="1">
    <citation type="submission" date="2017-11" db="EMBL/GenBank/DDBJ databases">
        <title>Genomic Encyclopedia of Archaeal and Bacterial Type Strains, Phase II (KMG-II): From Individual Species to Whole Genera.</title>
        <authorList>
            <person name="Goeker M."/>
        </authorList>
    </citation>
    <scope>NUCLEOTIDE SEQUENCE [LARGE SCALE GENOMIC DNA]</scope>
    <source>
        <strain evidence="9 10">DSM 27763</strain>
    </source>
</reference>
<name>A0A0B2BTI2_9ACTN</name>
<keyword evidence="3 9" id="KW-0238">DNA-binding</keyword>
<evidence type="ECO:0000256" key="6">
    <source>
        <dbReference type="ARBA" id="ARBA00070406"/>
    </source>
</evidence>
<dbReference type="Gene3D" id="3.30.450.40">
    <property type="match status" value="1"/>
</dbReference>
<dbReference type="Pfam" id="PF09339">
    <property type="entry name" value="HTH_IclR"/>
    <property type="match status" value="1"/>
</dbReference>
<dbReference type="InterPro" id="IPR050707">
    <property type="entry name" value="HTH_MetabolicPath_Reg"/>
</dbReference>
<protein>
    <recommendedName>
        <fullName evidence="6">Glycerol operon regulatory protein</fullName>
    </recommendedName>
</protein>
<dbReference type="SUPFAM" id="SSF46785">
    <property type="entry name" value="Winged helix' DNA-binding domain"/>
    <property type="match status" value="1"/>
</dbReference>
<evidence type="ECO:0000256" key="4">
    <source>
        <dbReference type="ARBA" id="ARBA00023163"/>
    </source>
</evidence>
<gene>
    <name evidence="9" type="ORF">CLV56_2232</name>
</gene>
<comment type="caution">
    <text evidence="9">The sequence shown here is derived from an EMBL/GenBank/DDBJ whole genome shotgun (WGS) entry which is preliminary data.</text>
</comment>
<dbReference type="Pfam" id="PF01614">
    <property type="entry name" value="IclR_C"/>
    <property type="match status" value="1"/>
</dbReference>
<evidence type="ECO:0000313" key="10">
    <source>
        <dbReference type="Proteomes" id="UP000230842"/>
    </source>
</evidence>
<dbReference type="SMART" id="SM00346">
    <property type="entry name" value="HTH_ICLR"/>
    <property type="match status" value="1"/>
</dbReference>
<keyword evidence="1" id="KW-0319">Glycerol metabolism</keyword>
<dbReference type="GO" id="GO:0045892">
    <property type="term" value="P:negative regulation of DNA-templated transcription"/>
    <property type="evidence" value="ECO:0007669"/>
    <property type="project" value="TreeGrafter"/>
</dbReference>
<dbReference type="GO" id="GO:0003700">
    <property type="term" value="F:DNA-binding transcription factor activity"/>
    <property type="evidence" value="ECO:0007669"/>
    <property type="project" value="TreeGrafter"/>
</dbReference>
<dbReference type="InterPro" id="IPR005471">
    <property type="entry name" value="Tscrpt_reg_IclR_N"/>
</dbReference>
<proteinExistence type="predicted"/>
<dbReference type="InterPro" id="IPR014757">
    <property type="entry name" value="Tscrpt_reg_IclR_C"/>
</dbReference>
<feature type="domain" description="IclR-ED" evidence="8">
    <location>
        <begin position="72"/>
        <end position="255"/>
    </location>
</feature>
<dbReference type="GO" id="GO:0003677">
    <property type="term" value="F:DNA binding"/>
    <property type="evidence" value="ECO:0007669"/>
    <property type="project" value="UniProtKB-KW"/>
</dbReference>
<dbReference type="PANTHER" id="PTHR30136">
    <property type="entry name" value="HELIX-TURN-HELIX TRANSCRIPTIONAL REGULATOR, ICLR FAMILY"/>
    <property type="match status" value="1"/>
</dbReference>
<dbReference type="PROSITE" id="PS51078">
    <property type="entry name" value="ICLR_ED"/>
    <property type="match status" value="1"/>
</dbReference>